<evidence type="ECO:0000313" key="1">
    <source>
        <dbReference type="EMBL" id="SVB71402.1"/>
    </source>
</evidence>
<organism evidence="1">
    <name type="scientific">marine metagenome</name>
    <dbReference type="NCBI Taxonomy" id="408172"/>
    <lineage>
        <taxon>unclassified sequences</taxon>
        <taxon>metagenomes</taxon>
        <taxon>ecological metagenomes</taxon>
    </lineage>
</organism>
<proteinExistence type="predicted"/>
<gene>
    <name evidence="1" type="ORF">METZ01_LOCUS224256</name>
</gene>
<dbReference type="AlphaFoldDB" id="A0A382G990"/>
<accession>A0A382G990</accession>
<protein>
    <submittedName>
        <fullName evidence="1">Uncharacterized protein</fullName>
    </submittedName>
</protein>
<dbReference type="EMBL" id="UINC01054097">
    <property type="protein sequence ID" value="SVB71402.1"/>
    <property type="molecule type" value="Genomic_DNA"/>
</dbReference>
<reference evidence="1" key="1">
    <citation type="submission" date="2018-05" db="EMBL/GenBank/DDBJ databases">
        <authorList>
            <person name="Lanie J.A."/>
            <person name="Ng W.-L."/>
            <person name="Kazmierczak K.M."/>
            <person name="Andrzejewski T.M."/>
            <person name="Davidsen T.M."/>
            <person name="Wayne K.J."/>
            <person name="Tettelin H."/>
            <person name="Glass J.I."/>
            <person name="Rusch D."/>
            <person name="Podicherti R."/>
            <person name="Tsui H.-C.T."/>
            <person name="Winkler M.E."/>
        </authorList>
    </citation>
    <scope>NUCLEOTIDE SEQUENCE</scope>
</reference>
<name>A0A382G990_9ZZZZ</name>
<sequence>MSKMDVVTNLNPTNLTKVSCFTGDKDHGADIIDYARTVLMNQMFNDYMANTDPADYI</sequence>